<feature type="transmembrane region" description="Helical" evidence="1">
    <location>
        <begin position="106"/>
        <end position="124"/>
    </location>
</feature>
<feature type="transmembrane region" description="Helical" evidence="1">
    <location>
        <begin position="55"/>
        <end position="74"/>
    </location>
</feature>
<dbReference type="OrthoDB" id="198399at2"/>
<evidence type="ECO:0000313" key="3">
    <source>
        <dbReference type="Proteomes" id="UP000281813"/>
    </source>
</evidence>
<dbReference type="AlphaFoldDB" id="A0A494Z6W4"/>
<reference evidence="2 3" key="1">
    <citation type="journal article" date="2015" name="Antonie Van Leeuwenhoek">
        <title>Oceanobacillus bengalensis sp. nov., a bacterium isolated from seawater of the Bay of Bengal.</title>
        <authorList>
            <person name="Yongchang O."/>
            <person name="Xiang W."/>
            <person name="Wang G."/>
        </authorList>
    </citation>
    <scope>NUCLEOTIDE SEQUENCE [LARGE SCALE GENOMIC DNA]</scope>
    <source>
        <strain evidence="2 3">MCCC 1K00260</strain>
    </source>
</reference>
<feature type="transmembrane region" description="Helical" evidence="1">
    <location>
        <begin position="80"/>
        <end position="99"/>
    </location>
</feature>
<dbReference type="InterPro" id="IPR036034">
    <property type="entry name" value="PDZ_sf"/>
</dbReference>
<feature type="transmembrane region" description="Helical" evidence="1">
    <location>
        <begin position="140"/>
        <end position="158"/>
    </location>
</feature>
<dbReference type="Proteomes" id="UP000281813">
    <property type="component" value="Unassembled WGS sequence"/>
</dbReference>
<comment type="caution">
    <text evidence="2">The sequence shown here is derived from an EMBL/GenBank/DDBJ whole genome shotgun (WGS) entry which is preliminary data.</text>
</comment>
<evidence type="ECO:0000313" key="2">
    <source>
        <dbReference type="EMBL" id="RKQ18234.1"/>
    </source>
</evidence>
<name>A0A494Z6W4_9BACI</name>
<accession>A0A494Z6W4</accession>
<protein>
    <submittedName>
        <fullName evidence="2">Serine protease</fullName>
    </submittedName>
</protein>
<dbReference type="GO" id="GO:0008233">
    <property type="term" value="F:peptidase activity"/>
    <property type="evidence" value="ECO:0007669"/>
    <property type="project" value="UniProtKB-KW"/>
</dbReference>
<sequence>MIEQWLVEVGKGIGRLFLNPLVYWAIFLVLFAGLKRIKKERQDFGSKVFDIFSEWKHTWGISLIAGLLISVVSLASGMVFTYETFILLSVVIILLSLTLNFSTLSAAYTIGITYLLLLVLPLLMGNQTILNENLFSKSNFTALSILLGLFLVVESYLIRGTKRNGSFPSLTLSSRGIWIGQHRVKRVAFIPFFTFIPTGMIGPFEPYWPTLSMGEESFSLLLFPFLIGTDFLVRGRLPKLAAKHLANAILLLALFVTVIAFTSMILPWLSVVAILLAIIGKEYIRYRFRVGDLGRTPYFHPENDGLKILSIIPGTTAERLDVFVGETIVKVNGRKINNEDEFYIALHDSGAYFKLDVLDDSSEVRFVQGAMYEGDHHELGFVFADKPYRMDKKKAN</sequence>
<gene>
    <name evidence="2" type="ORF">D8M05_02175</name>
</gene>
<feature type="transmembrane region" description="Helical" evidence="1">
    <location>
        <begin position="12"/>
        <end position="34"/>
    </location>
</feature>
<keyword evidence="2" id="KW-0378">Hydrolase</keyword>
<proteinExistence type="predicted"/>
<dbReference type="GO" id="GO:0006508">
    <property type="term" value="P:proteolysis"/>
    <property type="evidence" value="ECO:0007669"/>
    <property type="project" value="UniProtKB-KW"/>
</dbReference>
<keyword evidence="3" id="KW-1185">Reference proteome</keyword>
<keyword evidence="1" id="KW-1133">Transmembrane helix</keyword>
<dbReference type="EMBL" id="RBZO01000002">
    <property type="protein sequence ID" value="RKQ18234.1"/>
    <property type="molecule type" value="Genomic_DNA"/>
</dbReference>
<evidence type="ECO:0000256" key="1">
    <source>
        <dbReference type="SAM" id="Phobius"/>
    </source>
</evidence>
<dbReference type="Gene3D" id="2.30.42.10">
    <property type="match status" value="1"/>
</dbReference>
<keyword evidence="1" id="KW-0812">Transmembrane</keyword>
<keyword evidence="1" id="KW-0472">Membrane</keyword>
<feature type="transmembrane region" description="Helical" evidence="1">
    <location>
        <begin position="268"/>
        <end position="284"/>
    </location>
</feature>
<feature type="transmembrane region" description="Helical" evidence="1">
    <location>
        <begin position="187"/>
        <end position="204"/>
    </location>
</feature>
<dbReference type="SUPFAM" id="SSF50156">
    <property type="entry name" value="PDZ domain-like"/>
    <property type="match status" value="1"/>
</dbReference>
<keyword evidence="2" id="KW-0645">Protease</keyword>
<dbReference type="RefSeq" id="WP_121128205.1">
    <property type="nucleotide sequence ID" value="NZ_JBHUFK010000006.1"/>
</dbReference>
<organism evidence="2 3">
    <name type="scientific">Oceanobacillus bengalensis</name>
    <dbReference type="NCBI Taxonomy" id="1435466"/>
    <lineage>
        <taxon>Bacteria</taxon>
        <taxon>Bacillati</taxon>
        <taxon>Bacillota</taxon>
        <taxon>Bacilli</taxon>
        <taxon>Bacillales</taxon>
        <taxon>Bacillaceae</taxon>
        <taxon>Oceanobacillus</taxon>
    </lineage>
</organism>